<proteinExistence type="predicted"/>
<protein>
    <submittedName>
        <fullName evidence="1">Uncharacterized protein</fullName>
    </submittedName>
</protein>
<comment type="caution">
    <text evidence="1">The sequence shown here is derived from an EMBL/GenBank/DDBJ whole genome shotgun (WGS) entry which is preliminary data.</text>
</comment>
<sequence>MHFPILTSITSLATSVITNPVDLKVRDNWAKVVSFSNNLCNSDQSTFEVTGSGTYRCIPITNKRSIKVLQKSNCTIKTFSGSNCGSSHFNLPDGDLDCHSVLHASVEMSC</sequence>
<keyword evidence="2" id="KW-1185">Reference proteome</keyword>
<reference evidence="1" key="1">
    <citation type="submission" date="2019-01" db="EMBL/GenBank/DDBJ databases">
        <title>Colletotrichum abscissum LGMF1257.</title>
        <authorList>
            <person name="Baroncelli R."/>
        </authorList>
    </citation>
    <scope>NUCLEOTIDE SEQUENCE</scope>
    <source>
        <strain evidence="1">Ca142</strain>
    </source>
</reference>
<accession>A0A9Q0B7V5</accession>
<name>A0A9Q0B7V5_9PEZI</name>
<dbReference type="OrthoDB" id="4817121at2759"/>
<evidence type="ECO:0000313" key="2">
    <source>
        <dbReference type="Proteomes" id="UP001056436"/>
    </source>
</evidence>
<dbReference type="Proteomes" id="UP001056436">
    <property type="component" value="Unassembled WGS sequence"/>
</dbReference>
<evidence type="ECO:0000313" key="1">
    <source>
        <dbReference type="EMBL" id="KAI3556383.1"/>
    </source>
</evidence>
<organism evidence="1 2">
    <name type="scientific">Colletotrichum abscissum</name>
    <dbReference type="NCBI Taxonomy" id="1671311"/>
    <lineage>
        <taxon>Eukaryota</taxon>
        <taxon>Fungi</taxon>
        <taxon>Dikarya</taxon>
        <taxon>Ascomycota</taxon>
        <taxon>Pezizomycotina</taxon>
        <taxon>Sordariomycetes</taxon>
        <taxon>Hypocreomycetidae</taxon>
        <taxon>Glomerellales</taxon>
        <taxon>Glomerellaceae</taxon>
        <taxon>Colletotrichum</taxon>
        <taxon>Colletotrichum acutatum species complex</taxon>
    </lineage>
</organism>
<dbReference type="AlphaFoldDB" id="A0A9Q0B7V5"/>
<dbReference type="EMBL" id="SDAQ01000012">
    <property type="protein sequence ID" value="KAI3556383.1"/>
    <property type="molecule type" value="Genomic_DNA"/>
</dbReference>
<gene>
    <name evidence="1" type="ORF">CABS02_03243</name>
</gene>